<organism evidence="1 2">
    <name type="scientific">Paraglaciecola algarum</name>
    <dbReference type="NCBI Taxonomy" id="3050085"/>
    <lineage>
        <taxon>Bacteria</taxon>
        <taxon>Pseudomonadati</taxon>
        <taxon>Pseudomonadota</taxon>
        <taxon>Gammaproteobacteria</taxon>
        <taxon>Alteromonadales</taxon>
        <taxon>Alteromonadaceae</taxon>
        <taxon>Paraglaciecola</taxon>
    </lineage>
</organism>
<reference evidence="1 2" key="1">
    <citation type="submission" date="2022-01" db="EMBL/GenBank/DDBJ databases">
        <title>Paraglaciecola sp. G1-23.</title>
        <authorList>
            <person name="Jin M.S."/>
            <person name="Han D.M."/>
            <person name="Kim H.M."/>
            <person name="Jeon C.O."/>
        </authorList>
    </citation>
    <scope>NUCLEOTIDE SEQUENCE [LARGE SCALE GENOMIC DNA]</scope>
    <source>
        <strain evidence="1 2">G1-23</strain>
    </source>
</reference>
<comment type="caution">
    <text evidence="1">The sequence shown here is derived from an EMBL/GenBank/DDBJ whole genome shotgun (WGS) entry which is preliminary data.</text>
</comment>
<dbReference type="Proteomes" id="UP001521137">
    <property type="component" value="Unassembled WGS sequence"/>
</dbReference>
<evidence type="ECO:0000313" key="2">
    <source>
        <dbReference type="Proteomes" id="UP001521137"/>
    </source>
</evidence>
<dbReference type="Gene3D" id="3.30.530.20">
    <property type="match status" value="1"/>
</dbReference>
<dbReference type="InterPro" id="IPR023393">
    <property type="entry name" value="START-like_dom_sf"/>
</dbReference>
<evidence type="ECO:0000313" key="1">
    <source>
        <dbReference type="EMBL" id="MCF2947234.1"/>
    </source>
</evidence>
<dbReference type="EMBL" id="JAKGAS010000002">
    <property type="protein sequence ID" value="MCF2947234.1"/>
    <property type="molecule type" value="Genomic_DNA"/>
</dbReference>
<dbReference type="SUPFAM" id="SSF55961">
    <property type="entry name" value="Bet v1-like"/>
    <property type="match status" value="1"/>
</dbReference>
<sequence length="171" mass="19109">MKIINGLILLVLFMGLNVQAKVLQIAEHGFIVENTIQTAHNSEFVWAKLVKGIDKWWPKDHTWWGQQGQLSIQTFAGGCFCETSGDKSAEHMRISFVEPNKILRMTGGLGPLQEMGMYGALNWTLSANNGATLVTLTYRVSGINPDGFEKLAPIVDKVQTMQLNQLKKYLE</sequence>
<proteinExistence type="predicted"/>
<name>A0ABS9D2U2_9ALTE</name>
<protein>
    <submittedName>
        <fullName evidence="1">SRPBCC domain-containing protein</fullName>
    </submittedName>
</protein>
<gene>
    <name evidence="1" type="ORF">L0668_03885</name>
</gene>
<accession>A0ABS9D2U2</accession>
<keyword evidence="2" id="KW-1185">Reference proteome</keyword>
<dbReference type="RefSeq" id="WP_235310767.1">
    <property type="nucleotide sequence ID" value="NZ_JAKGAS010000002.1"/>
</dbReference>